<sequence>MFSNNTTHAVSSSAAVRATHTRYGILAAILLLATIAYADRAILSISGPGIAKEFGLNHIQLGYILSAFSWAYVIGQIPGGLLLDRLGTKTVYGVTLILWSIATILVGVVGKITTDLSAALSLLFALRFALGLIEAPSFPANGRVTVMWFPKSERGFATSLFASASYFAVAIFSPLAGWLVQHYGWAAPFFTLGVIGLAAAVLWYAVMHEPRKHPRVSASELDLMVAGGAMIDIDASHERRARPAMSWGLVPMLLGNRMLWCAYIGQYCTIALSYFFITWFPIYLVQARGMNIVNAGFATMVPAVFGFLGGIAGGVISDMLIRMGWSISWARKTPYIVGMMVGCSLVLSAYVDSNVLIVALMALAYFGKGAAAGAGTWAVVSDTAPREAVGLAGAVFNCVGNIGGIVTPIVFGYIVQLTGGYTVGLYFVGAHCLLAAIVYLCFMGKIERVKMR</sequence>
<feature type="transmembrane region" description="Helical" evidence="6">
    <location>
        <begin position="156"/>
        <end position="179"/>
    </location>
</feature>
<feature type="transmembrane region" description="Helical" evidence="6">
    <location>
        <begin position="23"/>
        <end position="43"/>
    </location>
</feature>
<dbReference type="Gene3D" id="1.20.1250.20">
    <property type="entry name" value="MFS general substrate transporter like domains"/>
    <property type="match status" value="2"/>
</dbReference>
<dbReference type="STRING" id="28092.WM40_14855"/>
<dbReference type="PIRSF" id="PIRSF002808">
    <property type="entry name" value="Hexose_phosphate_transp"/>
    <property type="match status" value="1"/>
</dbReference>
<dbReference type="AlphaFoldDB" id="A0A0F5JYP4"/>
<dbReference type="PATRIC" id="fig|28092.6.peg.3510"/>
<keyword evidence="2" id="KW-1003">Cell membrane</keyword>
<proteinExistence type="predicted"/>
<feature type="transmembrane region" description="Helical" evidence="6">
    <location>
        <begin position="260"/>
        <end position="285"/>
    </location>
</feature>
<dbReference type="InterPro" id="IPR000849">
    <property type="entry name" value="Sugar_P_transporter"/>
</dbReference>
<feature type="transmembrane region" description="Helical" evidence="6">
    <location>
        <begin position="116"/>
        <end position="135"/>
    </location>
</feature>
<dbReference type="Proteomes" id="UP000033618">
    <property type="component" value="Unassembled WGS sequence"/>
</dbReference>
<keyword evidence="3 6" id="KW-0812">Transmembrane</keyword>
<keyword evidence="4 6" id="KW-1133">Transmembrane helix</keyword>
<feature type="domain" description="Major facilitator superfamily (MFS) profile" evidence="7">
    <location>
        <begin position="25"/>
        <end position="447"/>
    </location>
</feature>
<feature type="transmembrane region" description="Helical" evidence="6">
    <location>
        <begin position="357"/>
        <end position="379"/>
    </location>
</feature>
<feature type="transmembrane region" description="Helical" evidence="6">
    <location>
        <begin position="391"/>
        <end position="415"/>
    </location>
</feature>
<keyword evidence="9" id="KW-1185">Reference proteome</keyword>
<evidence type="ECO:0000259" key="7">
    <source>
        <dbReference type="PROSITE" id="PS50850"/>
    </source>
</evidence>
<comment type="subcellular location">
    <subcellularLocation>
        <location evidence="1">Cell membrane</location>
        <topology evidence="1">Multi-pass membrane protein</topology>
    </subcellularLocation>
</comment>
<dbReference type="RefSeq" id="WP_036009583.1">
    <property type="nucleotide sequence ID" value="NZ_CADFGU010000007.1"/>
</dbReference>
<comment type="caution">
    <text evidence="8">The sequence shown here is derived from an EMBL/GenBank/DDBJ whole genome shotgun (WGS) entry which is preliminary data.</text>
</comment>
<feature type="transmembrane region" description="Helical" evidence="6">
    <location>
        <begin position="90"/>
        <end position="110"/>
    </location>
</feature>
<dbReference type="CDD" id="cd17319">
    <property type="entry name" value="MFS_ExuT_GudP_like"/>
    <property type="match status" value="1"/>
</dbReference>
<evidence type="ECO:0000256" key="5">
    <source>
        <dbReference type="ARBA" id="ARBA00023136"/>
    </source>
</evidence>
<dbReference type="InterPro" id="IPR020846">
    <property type="entry name" value="MFS_dom"/>
</dbReference>
<dbReference type="OrthoDB" id="9771451at2"/>
<evidence type="ECO:0000256" key="4">
    <source>
        <dbReference type="ARBA" id="ARBA00022989"/>
    </source>
</evidence>
<dbReference type="PROSITE" id="PS50850">
    <property type="entry name" value="MFS"/>
    <property type="match status" value="1"/>
</dbReference>
<dbReference type="SUPFAM" id="SSF103473">
    <property type="entry name" value="MFS general substrate transporter"/>
    <property type="match status" value="1"/>
</dbReference>
<evidence type="ECO:0000256" key="6">
    <source>
        <dbReference type="SAM" id="Phobius"/>
    </source>
</evidence>
<organism evidence="8 9">
    <name type="scientific">Robbsia andropogonis</name>
    <dbReference type="NCBI Taxonomy" id="28092"/>
    <lineage>
        <taxon>Bacteria</taxon>
        <taxon>Pseudomonadati</taxon>
        <taxon>Pseudomonadota</taxon>
        <taxon>Betaproteobacteria</taxon>
        <taxon>Burkholderiales</taxon>
        <taxon>Burkholderiaceae</taxon>
        <taxon>Robbsia</taxon>
    </lineage>
</organism>
<feature type="transmembrane region" description="Helical" evidence="6">
    <location>
        <begin position="297"/>
        <end position="321"/>
    </location>
</feature>
<feature type="transmembrane region" description="Helical" evidence="6">
    <location>
        <begin position="185"/>
        <end position="206"/>
    </location>
</feature>
<keyword evidence="5 6" id="KW-0472">Membrane</keyword>
<feature type="transmembrane region" description="Helical" evidence="6">
    <location>
        <begin position="63"/>
        <end position="83"/>
    </location>
</feature>
<dbReference type="EMBL" id="LAQU01000015">
    <property type="protein sequence ID" value="KKB62805.1"/>
    <property type="molecule type" value="Genomic_DNA"/>
</dbReference>
<feature type="transmembrane region" description="Helical" evidence="6">
    <location>
        <begin position="333"/>
        <end position="351"/>
    </location>
</feature>
<dbReference type="PANTHER" id="PTHR11662:SF399">
    <property type="entry name" value="FI19708P1-RELATED"/>
    <property type="match status" value="1"/>
</dbReference>
<evidence type="ECO:0000256" key="1">
    <source>
        <dbReference type="ARBA" id="ARBA00004651"/>
    </source>
</evidence>
<dbReference type="InterPro" id="IPR011701">
    <property type="entry name" value="MFS"/>
</dbReference>
<accession>A0A0F5JYP4</accession>
<evidence type="ECO:0000256" key="3">
    <source>
        <dbReference type="ARBA" id="ARBA00022692"/>
    </source>
</evidence>
<dbReference type="InterPro" id="IPR050382">
    <property type="entry name" value="MFS_Na/Anion_cotransporter"/>
</dbReference>
<dbReference type="GO" id="GO:0022857">
    <property type="term" value="F:transmembrane transporter activity"/>
    <property type="evidence" value="ECO:0007669"/>
    <property type="project" value="InterPro"/>
</dbReference>
<name>A0A0F5JYP4_9BURK</name>
<dbReference type="Pfam" id="PF07690">
    <property type="entry name" value="MFS_1"/>
    <property type="match status" value="1"/>
</dbReference>
<evidence type="ECO:0000313" key="9">
    <source>
        <dbReference type="Proteomes" id="UP000033618"/>
    </source>
</evidence>
<gene>
    <name evidence="8" type="ORF">WM40_14855</name>
</gene>
<evidence type="ECO:0000256" key="2">
    <source>
        <dbReference type="ARBA" id="ARBA00022475"/>
    </source>
</evidence>
<reference evidence="8 9" key="1">
    <citation type="submission" date="2015-03" db="EMBL/GenBank/DDBJ databases">
        <title>Draft Genome Sequence of Burkholderia andropogonis type strain ICMP2807, isolated from Sorghum bicolor.</title>
        <authorList>
            <person name="Lopes-Santos L."/>
            <person name="Castro D.B."/>
            <person name="Ottoboni L.M."/>
            <person name="Park D."/>
            <person name="Weirc B.S."/>
            <person name="Destefano S.A."/>
        </authorList>
    </citation>
    <scope>NUCLEOTIDE SEQUENCE [LARGE SCALE GENOMIC DNA]</scope>
    <source>
        <strain evidence="8 9">ICMP2807</strain>
    </source>
</reference>
<evidence type="ECO:0000313" key="8">
    <source>
        <dbReference type="EMBL" id="KKB62805.1"/>
    </source>
</evidence>
<dbReference type="GO" id="GO:0005886">
    <property type="term" value="C:plasma membrane"/>
    <property type="evidence" value="ECO:0007669"/>
    <property type="project" value="UniProtKB-SubCell"/>
</dbReference>
<dbReference type="PANTHER" id="PTHR11662">
    <property type="entry name" value="SOLUTE CARRIER FAMILY 17"/>
    <property type="match status" value="1"/>
</dbReference>
<dbReference type="InterPro" id="IPR036259">
    <property type="entry name" value="MFS_trans_sf"/>
</dbReference>
<feature type="transmembrane region" description="Helical" evidence="6">
    <location>
        <begin position="421"/>
        <end position="442"/>
    </location>
</feature>
<protein>
    <submittedName>
        <fullName evidence="8">Glucarate transporter</fullName>
    </submittedName>
</protein>